<protein>
    <submittedName>
        <fullName evidence="1">Uncharacterized protein</fullName>
    </submittedName>
</protein>
<organism evidence="1 2">
    <name type="scientific">Mycobacterium tuberculosis</name>
    <dbReference type="NCBI Taxonomy" id="1773"/>
    <lineage>
        <taxon>Bacteria</taxon>
        <taxon>Bacillati</taxon>
        <taxon>Actinomycetota</taxon>
        <taxon>Actinomycetes</taxon>
        <taxon>Mycobacteriales</taxon>
        <taxon>Mycobacteriaceae</taxon>
        <taxon>Mycobacterium</taxon>
        <taxon>Mycobacterium tuberculosis complex</taxon>
    </lineage>
</organism>
<dbReference type="Proteomes" id="UP000038802">
    <property type="component" value="Unassembled WGS sequence"/>
</dbReference>
<reference evidence="2" key="1">
    <citation type="submission" date="2015-03" db="EMBL/GenBank/DDBJ databases">
        <authorList>
            <consortium name="Pathogen Informatics"/>
        </authorList>
    </citation>
    <scope>NUCLEOTIDE SEQUENCE [LARGE SCALE GENOMIC DNA]</scope>
    <source>
        <strain evidence="2">K00500041</strain>
    </source>
</reference>
<evidence type="ECO:0000313" key="2">
    <source>
        <dbReference type="Proteomes" id="UP000038802"/>
    </source>
</evidence>
<accession>A0A0U0R567</accession>
<dbReference type="AlphaFoldDB" id="A0A0U0R567"/>
<sequence>MVQHRGGARFGPEPFDELRIGGELALEHLHRNTPAQPVIHGLPDLAHTTGGDEALQAVSARQRHANSGAHGSPCSAASITARPIGAARAPPVADSRSAPFSTSTATATLGACAGAKAMYQACGGV</sequence>
<dbReference type="EMBL" id="CSAE01000199">
    <property type="protein sequence ID" value="COV77646.1"/>
    <property type="molecule type" value="Genomic_DNA"/>
</dbReference>
<evidence type="ECO:0000313" key="1">
    <source>
        <dbReference type="EMBL" id="COV77646.1"/>
    </source>
</evidence>
<gene>
    <name evidence="1" type="ORF">ERS007703_02033</name>
</gene>
<name>A0A0U0R567_MYCTX</name>
<proteinExistence type="predicted"/>